<gene>
    <name evidence="1" type="ORF">TWF696_001750</name>
</gene>
<proteinExistence type="predicted"/>
<protein>
    <recommendedName>
        <fullName evidence="3">F-box domain-containing protein</fullName>
    </recommendedName>
</protein>
<evidence type="ECO:0000313" key="2">
    <source>
        <dbReference type="Proteomes" id="UP001375240"/>
    </source>
</evidence>
<evidence type="ECO:0000313" key="1">
    <source>
        <dbReference type="EMBL" id="KAK6336187.1"/>
    </source>
</evidence>
<organism evidence="1 2">
    <name type="scientific">Orbilia brochopaga</name>
    <dbReference type="NCBI Taxonomy" id="3140254"/>
    <lineage>
        <taxon>Eukaryota</taxon>
        <taxon>Fungi</taxon>
        <taxon>Dikarya</taxon>
        <taxon>Ascomycota</taxon>
        <taxon>Pezizomycotina</taxon>
        <taxon>Orbiliomycetes</taxon>
        <taxon>Orbiliales</taxon>
        <taxon>Orbiliaceae</taxon>
        <taxon>Orbilia</taxon>
    </lineage>
</organism>
<name>A0AAV9U5N5_9PEZI</name>
<reference evidence="1 2" key="1">
    <citation type="submission" date="2019-10" db="EMBL/GenBank/DDBJ databases">
        <authorList>
            <person name="Palmer J.M."/>
        </authorList>
    </citation>
    <scope>NUCLEOTIDE SEQUENCE [LARGE SCALE GENOMIC DNA]</scope>
    <source>
        <strain evidence="1 2">TWF696</strain>
    </source>
</reference>
<comment type="caution">
    <text evidence="1">The sequence shown here is derived from an EMBL/GenBank/DDBJ whole genome shotgun (WGS) entry which is preliminary data.</text>
</comment>
<evidence type="ECO:0008006" key="3">
    <source>
        <dbReference type="Google" id="ProtNLM"/>
    </source>
</evidence>
<dbReference type="AlphaFoldDB" id="A0AAV9U5N5"/>
<sequence length="314" mass="36625">MQGFPRIQLIQRRALTSAYHTTMSPLLSLPNEILNDIISQLVPDFIHEAKFANREEWRRSEHIGDLRSLSCTCKHLSALVRPHFYSVVVLDYPTCMIRLLRTLIENPAIRDMVRTMAICCPLHYCDDIADPFAPRETFLDDNPELKLDIVWDTDSMDDYAAAVFRSVGLDRDEYKRFTEYELEALNDGTYWMSIPDFSERIGYENALMQGLAMSLIAFLPRLEHLIMPRYQTGPMYDFDGAVDRLVKGQDTKERMLTRLSRLELRKESYRRSWPWEKGSDCLDALLRIPAIKRLVDGGHKTENEMLELWKVRAL</sequence>
<dbReference type="Proteomes" id="UP001375240">
    <property type="component" value="Unassembled WGS sequence"/>
</dbReference>
<dbReference type="EMBL" id="JAVHNQ010000011">
    <property type="protein sequence ID" value="KAK6336187.1"/>
    <property type="molecule type" value="Genomic_DNA"/>
</dbReference>
<keyword evidence="2" id="KW-1185">Reference proteome</keyword>
<accession>A0AAV9U5N5</accession>